<dbReference type="InterPro" id="IPR027417">
    <property type="entry name" value="P-loop_NTPase"/>
</dbReference>
<keyword evidence="3" id="KW-1185">Reference proteome</keyword>
<dbReference type="EMBL" id="JBEPMO010000023">
    <property type="protein sequence ID" value="MET3732912.1"/>
    <property type="molecule type" value="Genomic_DNA"/>
</dbReference>
<evidence type="ECO:0000313" key="2">
    <source>
        <dbReference type="EMBL" id="MET3732912.1"/>
    </source>
</evidence>
<comment type="caution">
    <text evidence="2">The sequence shown here is derived from an EMBL/GenBank/DDBJ whole genome shotgun (WGS) entry which is preliminary data.</text>
</comment>
<sequence>MSYYNYITEKRNDSLELKELMADVVNNLIQHKTDEIKPGVLLGLIQSGKTRAFLGVMAKCFDENYDVSVILTKNSVALVEQTIKRLKSEFETPINARKLYVWDVIKMQNLDQLTGYILQNKVIFVVKKEMKNMERLHEIFNSVPLLQNKNILIIDDEADQASVSFVNDKEKAEGIDFAKIADSLSKFRLKLKGRNSFLQVTATPYSLYLQPDNLEIDGVETAPNRPAFTNLLKPHPAYVGGKYYFEKAIDPDSTAYYVYKQVNDDQIDYLNGKGKSTGMYNKKSLSNCLRTENFKAIRDAIISYLVGGAIRQLQEKESADLWVPNYHSAFVLHTSVTKLIHSQQKQLVETLLEELNNLSDTELFTFLKYAYHEFELSMKLVVDKLPTLVEVVAQVKEALANKFIGVTIVNSENQVVELLGEDGQLRLDNPFNIFIGGQTLDRGITIDHLIGFFYGRNPASFQMDTVLQHSRMYGSRSEKDLAVTRFYTSVRVYNAMRNMHFFDNNLRENIEKDPEAAVRFIAKEGNTIKPCGPNKIKASNVVSFKEYSRFLPIGFQTKSKTNIQDTISKIDQIIQPVLNKDQEGIITLEQFKNIIELIDSTFTYEPQFGNVGLNWDTNLVVKAIELALNDKKTSEIGLYVREGREASRLKNNNSTFNDSPGDGKTDNVRTKVMAENKPVLMLLKQRGLKDNGWRDAEFYWPTIVMPKELPNYVYSED</sequence>
<evidence type="ECO:0000313" key="3">
    <source>
        <dbReference type="Proteomes" id="UP001549146"/>
    </source>
</evidence>
<reference evidence="2 3" key="1">
    <citation type="submission" date="2024-06" db="EMBL/GenBank/DDBJ databases">
        <title>Genomic Encyclopedia of Type Strains, Phase IV (KMG-IV): sequencing the most valuable type-strain genomes for metagenomic binning, comparative biology and taxonomic classification.</title>
        <authorList>
            <person name="Goeker M."/>
        </authorList>
    </citation>
    <scope>NUCLEOTIDE SEQUENCE [LARGE SCALE GENOMIC DNA]</scope>
    <source>
        <strain evidence="2 3">DSM 29388</strain>
    </source>
</reference>
<organism evidence="2 3">
    <name type="scientific">Moheibacter stercoris</name>
    <dbReference type="NCBI Taxonomy" id="1628251"/>
    <lineage>
        <taxon>Bacteria</taxon>
        <taxon>Pseudomonadati</taxon>
        <taxon>Bacteroidota</taxon>
        <taxon>Flavobacteriia</taxon>
        <taxon>Flavobacteriales</taxon>
        <taxon>Weeksellaceae</taxon>
        <taxon>Moheibacter</taxon>
    </lineage>
</organism>
<gene>
    <name evidence="2" type="ORF">ABID46_002503</name>
</gene>
<proteinExistence type="predicted"/>
<dbReference type="RefSeq" id="WP_354510581.1">
    <property type="nucleotide sequence ID" value="NZ_JBEPMO010000023.1"/>
</dbReference>
<protein>
    <recommendedName>
        <fullName evidence="1">Putative endonuclease Z1 domain-containing protein</fullName>
    </recommendedName>
</protein>
<dbReference type="Proteomes" id="UP001549146">
    <property type="component" value="Unassembled WGS sequence"/>
</dbReference>
<accession>A0ABV2LWH0</accession>
<dbReference type="Pfam" id="PF10593">
    <property type="entry name" value="Z1"/>
    <property type="match status" value="1"/>
</dbReference>
<dbReference type="InterPro" id="IPR018310">
    <property type="entry name" value="Put_endonuclease_Z1-dom"/>
</dbReference>
<evidence type="ECO:0000259" key="1">
    <source>
        <dbReference type="Pfam" id="PF10593"/>
    </source>
</evidence>
<name>A0ABV2LWH0_9FLAO</name>
<feature type="domain" description="Putative endonuclease Z1" evidence="1">
    <location>
        <begin position="297"/>
        <end position="515"/>
    </location>
</feature>
<dbReference type="SUPFAM" id="SSF52540">
    <property type="entry name" value="P-loop containing nucleoside triphosphate hydrolases"/>
    <property type="match status" value="1"/>
</dbReference>